<evidence type="ECO:0000256" key="8">
    <source>
        <dbReference type="ARBA" id="ARBA00023136"/>
    </source>
</evidence>
<evidence type="ECO:0000256" key="1">
    <source>
        <dbReference type="ARBA" id="ARBA00005513"/>
    </source>
</evidence>
<proteinExistence type="inferred from homology"/>
<evidence type="ECO:0000256" key="9">
    <source>
        <dbReference type="ARBA" id="ARBA00023310"/>
    </source>
</evidence>
<dbReference type="Proteomes" id="UP000192923">
    <property type="component" value="Unassembled WGS sequence"/>
</dbReference>
<evidence type="ECO:0000256" key="15">
    <source>
        <dbReference type="SAM" id="Coils"/>
    </source>
</evidence>
<dbReference type="Pfam" id="PF00430">
    <property type="entry name" value="ATP-synt_B"/>
    <property type="match status" value="1"/>
</dbReference>
<dbReference type="GO" id="GO:0005886">
    <property type="term" value="C:plasma membrane"/>
    <property type="evidence" value="ECO:0007669"/>
    <property type="project" value="UniProtKB-SubCell"/>
</dbReference>
<dbReference type="Pfam" id="PF00213">
    <property type="entry name" value="OSCP"/>
    <property type="match status" value="1"/>
</dbReference>
<gene>
    <name evidence="13" type="primary">atpF</name>
    <name evidence="16" type="ORF">SAMN02949497_3258</name>
</gene>
<keyword evidence="8 13" id="KW-0472">Membrane</keyword>
<evidence type="ECO:0000256" key="2">
    <source>
        <dbReference type="ARBA" id="ARBA00022448"/>
    </source>
</evidence>
<protein>
    <recommendedName>
        <fullName evidence="13">ATP synthase subunit b</fullName>
    </recommendedName>
    <alternativeName>
        <fullName evidence="13">ATP synthase F(0) sector subunit b</fullName>
    </alternativeName>
    <alternativeName>
        <fullName evidence="13">ATPase subunit I</fullName>
    </alternativeName>
    <alternativeName>
        <fullName evidence="13">F-type ATPase subunit b</fullName>
        <shortName evidence="13">F-ATPase subunit b</shortName>
    </alternativeName>
</protein>
<evidence type="ECO:0000256" key="7">
    <source>
        <dbReference type="ARBA" id="ARBA00023065"/>
    </source>
</evidence>
<evidence type="ECO:0000313" key="17">
    <source>
        <dbReference type="Proteomes" id="UP000192923"/>
    </source>
</evidence>
<dbReference type="OrthoDB" id="466272at2"/>
<dbReference type="InterPro" id="IPR050059">
    <property type="entry name" value="ATP_synthase_B_chain"/>
</dbReference>
<feature type="coiled-coil region" evidence="15">
    <location>
        <begin position="38"/>
        <end position="65"/>
    </location>
</feature>
<dbReference type="GO" id="GO:0046961">
    <property type="term" value="F:proton-transporting ATPase activity, rotational mechanism"/>
    <property type="evidence" value="ECO:0007669"/>
    <property type="project" value="TreeGrafter"/>
</dbReference>
<dbReference type="InterPro" id="IPR002146">
    <property type="entry name" value="ATP_synth_b/b'su_bac/chlpt"/>
</dbReference>
<evidence type="ECO:0000256" key="6">
    <source>
        <dbReference type="ARBA" id="ARBA00022989"/>
    </source>
</evidence>
<organism evidence="16 17">
    <name type="scientific">Methylomagnum ishizawai</name>
    <dbReference type="NCBI Taxonomy" id="1760988"/>
    <lineage>
        <taxon>Bacteria</taxon>
        <taxon>Pseudomonadati</taxon>
        <taxon>Pseudomonadota</taxon>
        <taxon>Gammaproteobacteria</taxon>
        <taxon>Methylococcales</taxon>
        <taxon>Methylococcaceae</taxon>
        <taxon>Methylomagnum</taxon>
    </lineage>
</organism>
<dbReference type="AlphaFoldDB" id="A0A1Y6CZW3"/>
<dbReference type="STRING" id="1760988.SAMN02949497_3258"/>
<evidence type="ECO:0000256" key="12">
    <source>
        <dbReference type="ARBA" id="ARBA00037847"/>
    </source>
</evidence>
<dbReference type="GO" id="GO:0045259">
    <property type="term" value="C:proton-transporting ATP synthase complex"/>
    <property type="evidence" value="ECO:0007669"/>
    <property type="project" value="UniProtKB-KW"/>
</dbReference>
<evidence type="ECO:0000256" key="11">
    <source>
        <dbReference type="ARBA" id="ARBA00025614"/>
    </source>
</evidence>
<evidence type="ECO:0000256" key="4">
    <source>
        <dbReference type="ARBA" id="ARBA00022692"/>
    </source>
</evidence>
<comment type="function">
    <text evidence="11">Component of the F(0) channel, it forms part of the peripheral stalk, linking F(1) to F(0). The b'-subunit is a diverged and duplicated form of b found in plants and photosynthetic bacteria.</text>
</comment>
<keyword evidence="3 13" id="KW-0138">CF(0)</keyword>
<evidence type="ECO:0000313" key="16">
    <source>
        <dbReference type="EMBL" id="SMF95881.1"/>
    </source>
</evidence>
<keyword evidence="2 13" id="KW-0813">Transport</keyword>
<feature type="transmembrane region" description="Helical" evidence="13">
    <location>
        <begin position="6"/>
        <end position="22"/>
    </location>
</feature>
<sequence>MNFDWTTFALEFLNFLILLWLLRRFLYQPVLEVIAARQRKIEDQLHDAERSRAEAQTAREACEHQQAAWADEQLQARAELAKSIAAERERLLRGVADEVAEARAKFQAQEERERQDWARATEQRALALGGRFVAKLLERAAGPELEARLVNWALADLAESPAGQAETLRAALAGDGPEVVSAFPLADGQRAAISAALAQLAGQPIQVTFREDAEVLAGLRIHAGAWVLAANLRDELQFFQAAGESEHGPD</sequence>
<keyword evidence="6 13" id="KW-1133">Transmembrane helix</keyword>
<reference evidence="16 17" key="1">
    <citation type="submission" date="2016-12" db="EMBL/GenBank/DDBJ databases">
        <authorList>
            <person name="Song W.-J."/>
            <person name="Kurnit D.M."/>
        </authorList>
    </citation>
    <scope>NUCLEOTIDE SEQUENCE [LARGE SCALE GENOMIC DNA]</scope>
    <source>
        <strain evidence="16 17">175</strain>
    </source>
</reference>
<dbReference type="GO" id="GO:0046933">
    <property type="term" value="F:proton-transporting ATP synthase activity, rotational mechanism"/>
    <property type="evidence" value="ECO:0007669"/>
    <property type="project" value="UniProtKB-UniRule"/>
</dbReference>
<comment type="subcellular location">
    <subcellularLocation>
        <location evidence="13">Cell membrane</location>
        <topology evidence="13">Single-pass membrane protein</topology>
    </subcellularLocation>
    <subcellularLocation>
        <location evidence="12">Endomembrane system</location>
        <topology evidence="12">Single-pass membrane protein</topology>
    </subcellularLocation>
</comment>
<evidence type="ECO:0000256" key="13">
    <source>
        <dbReference type="HAMAP-Rule" id="MF_01398"/>
    </source>
</evidence>
<evidence type="ECO:0000256" key="5">
    <source>
        <dbReference type="ARBA" id="ARBA00022781"/>
    </source>
</evidence>
<keyword evidence="4 13" id="KW-0812">Transmembrane</keyword>
<keyword evidence="9 13" id="KW-0066">ATP synthesis</keyword>
<dbReference type="EMBL" id="FXAM01000001">
    <property type="protein sequence ID" value="SMF95881.1"/>
    <property type="molecule type" value="Genomic_DNA"/>
</dbReference>
<keyword evidence="17" id="KW-1185">Reference proteome</keyword>
<name>A0A1Y6CZW3_9GAMM</name>
<dbReference type="GO" id="GO:0012505">
    <property type="term" value="C:endomembrane system"/>
    <property type="evidence" value="ECO:0007669"/>
    <property type="project" value="UniProtKB-SubCell"/>
</dbReference>
<dbReference type="PANTHER" id="PTHR33445:SF2">
    <property type="entry name" value="ATP SYNTHASE SUBUNIT B', CHLOROPLASTIC"/>
    <property type="match status" value="1"/>
</dbReference>
<keyword evidence="13" id="KW-1003">Cell membrane</keyword>
<comment type="function">
    <text evidence="10 13">F(1)F(0) ATP synthase produces ATP from ADP in the presence of a proton or sodium gradient. F-type ATPases consist of two structural domains, F(1) containing the extramembraneous catalytic core and F(0) containing the membrane proton channel, linked together by a central stalk and a peripheral stalk. During catalysis, ATP synthesis in the catalytic domain of F(1) is coupled via a rotary mechanism of the central stalk subunits to proton translocation.</text>
</comment>
<keyword evidence="15" id="KW-0175">Coiled coil</keyword>
<keyword evidence="5 13" id="KW-0375">Hydrogen ion transport</keyword>
<evidence type="ECO:0000256" key="14">
    <source>
        <dbReference type="RuleBase" id="RU003848"/>
    </source>
</evidence>
<comment type="similarity">
    <text evidence="1 13 14">Belongs to the ATPase B chain family.</text>
</comment>
<dbReference type="InterPro" id="IPR000711">
    <property type="entry name" value="ATPase_OSCP/dsu"/>
</dbReference>
<dbReference type="PANTHER" id="PTHR33445">
    <property type="entry name" value="ATP SYNTHASE SUBUNIT B', CHLOROPLASTIC"/>
    <property type="match status" value="1"/>
</dbReference>
<comment type="subunit">
    <text evidence="13">F-type ATPases have 2 components, F(1) - the catalytic core - and F(0) - the membrane proton channel. F(1) has five subunits: alpha(3), beta(3), gamma(1), delta(1), epsilon(1). F(0) has three main subunits: a(1), b(2) and c(10-14). The alpha and beta chains form an alternating ring which encloses part of the gamma chain. F(1) is attached to F(0) by a central stalk formed by the gamma and epsilon chains, while a peripheral stalk is formed by the delta and b chains.</text>
</comment>
<accession>A0A1Y6CZW3</accession>
<dbReference type="HAMAP" id="MF_01398">
    <property type="entry name" value="ATP_synth_b_bprime"/>
    <property type="match status" value="1"/>
</dbReference>
<evidence type="ECO:0000256" key="3">
    <source>
        <dbReference type="ARBA" id="ARBA00022547"/>
    </source>
</evidence>
<evidence type="ECO:0000256" key="10">
    <source>
        <dbReference type="ARBA" id="ARBA00025198"/>
    </source>
</evidence>
<dbReference type="RefSeq" id="WP_085214486.1">
    <property type="nucleotide sequence ID" value="NZ_FXAM01000001.1"/>
</dbReference>
<keyword evidence="7 13" id="KW-0406">Ion transport</keyword>